<dbReference type="GO" id="GO:0043565">
    <property type="term" value="F:sequence-specific DNA binding"/>
    <property type="evidence" value="ECO:0007669"/>
    <property type="project" value="InterPro"/>
</dbReference>
<dbReference type="InterPro" id="IPR001789">
    <property type="entry name" value="Sig_transdc_resp-reg_receiver"/>
</dbReference>
<feature type="domain" description="Response regulatory" evidence="6">
    <location>
        <begin position="3"/>
        <end position="120"/>
    </location>
</feature>
<evidence type="ECO:0000256" key="1">
    <source>
        <dbReference type="ARBA" id="ARBA00023015"/>
    </source>
</evidence>
<dbReference type="Pfam" id="PF00072">
    <property type="entry name" value="Response_reg"/>
    <property type="match status" value="1"/>
</dbReference>
<protein>
    <submittedName>
        <fullName evidence="7">Helix-turn-helix domain-containing protein</fullName>
    </submittedName>
</protein>
<evidence type="ECO:0000256" key="2">
    <source>
        <dbReference type="ARBA" id="ARBA00023125"/>
    </source>
</evidence>
<keyword evidence="8" id="KW-1185">Reference proteome</keyword>
<dbReference type="PROSITE" id="PS50110">
    <property type="entry name" value="RESPONSE_REGULATORY"/>
    <property type="match status" value="1"/>
</dbReference>
<organism evidence="7 8">
    <name type="scientific">Cohnella zeiphila</name>
    <dbReference type="NCBI Taxonomy" id="2761120"/>
    <lineage>
        <taxon>Bacteria</taxon>
        <taxon>Bacillati</taxon>
        <taxon>Bacillota</taxon>
        <taxon>Bacilli</taxon>
        <taxon>Bacillales</taxon>
        <taxon>Paenibacillaceae</taxon>
        <taxon>Cohnella</taxon>
    </lineage>
</organism>
<dbReference type="SMART" id="SM00448">
    <property type="entry name" value="REC"/>
    <property type="match status" value="1"/>
</dbReference>
<evidence type="ECO:0000256" key="3">
    <source>
        <dbReference type="ARBA" id="ARBA00023163"/>
    </source>
</evidence>
<feature type="domain" description="HTH araC/xylS-type" evidence="5">
    <location>
        <begin position="353"/>
        <end position="451"/>
    </location>
</feature>
<dbReference type="InterPro" id="IPR020449">
    <property type="entry name" value="Tscrpt_reg_AraC-type_HTH"/>
</dbReference>
<evidence type="ECO:0000313" key="7">
    <source>
        <dbReference type="EMBL" id="MBB6733547.1"/>
    </source>
</evidence>
<dbReference type="InterPro" id="IPR018060">
    <property type="entry name" value="HTH_AraC"/>
</dbReference>
<dbReference type="CDD" id="cd17536">
    <property type="entry name" value="REC_YesN-like"/>
    <property type="match status" value="1"/>
</dbReference>
<dbReference type="SMART" id="SM00342">
    <property type="entry name" value="HTH_ARAC"/>
    <property type="match status" value="1"/>
</dbReference>
<evidence type="ECO:0000256" key="4">
    <source>
        <dbReference type="PROSITE-ProRule" id="PRU00169"/>
    </source>
</evidence>
<dbReference type="Pfam" id="PF12833">
    <property type="entry name" value="HTH_18"/>
    <property type="match status" value="1"/>
</dbReference>
<feature type="modified residue" description="4-aspartylphosphate" evidence="4">
    <location>
        <position position="55"/>
    </location>
</feature>
<name>A0A7X0SP20_9BACL</name>
<dbReference type="InterPro" id="IPR011006">
    <property type="entry name" value="CheY-like_superfamily"/>
</dbReference>
<dbReference type="SUPFAM" id="SSF46689">
    <property type="entry name" value="Homeodomain-like"/>
    <property type="match status" value="2"/>
</dbReference>
<dbReference type="PANTHER" id="PTHR43280">
    <property type="entry name" value="ARAC-FAMILY TRANSCRIPTIONAL REGULATOR"/>
    <property type="match status" value="1"/>
</dbReference>
<accession>A0A7X0SP20</accession>
<dbReference type="SUPFAM" id="SSF52172">
    <property type="entry name" value="CheY-like"/>
    <property type="match status" value="1"/>
</dbReference>
<evidence type="ECO:0000313" key="8">
    <source>
        <dbReference type="Proteomes" id="UP000564644"/>
    </source>
</evidence>
<reference evidence="7 8" key="1">
    <citation type="submission" date="2020-08" db="EMBL/GenBank/DDBJ databases">
        <title>Cohnella phylogeny.</title>
        <authorList>
            <person name="Dunlap C."/>
        </authorList>
    </citation>
    <scope>NUCLEOTIDE SEQUENCE [LARGE SCALE GENOMIC DNA]</scope>
    <source>
        <strain evidence="7 8">CBP 2801</strain>
    </source>
</reference>
<sequence>MIKTLLVEDEFFVRQGFVHSLPWSSYGMRIIGEADNGDAALDFLRDHEVDLLITDLTMPIKSGLELLHETKMLYPSLPAVVLTCHRDFDFVQEALRLGAIDYIVKTKLDSQEIEQSLKRIRERLAERPADSSRSAAGLLLVPFSEADAEWPERKRGASGLPMNRLPAGGWLIPELSVLENGDQLAAEAADAGWAAVRVTEHLQEDSRTVQELLSEFSVHSLPYRWSLSGCALTLSLADLKRRAVSKGKNTDNMTELLRVWRSYGWVFEDEEFEGWLAHVQECEPPTDKLSALLEETVHGWVMSEGLRAAGLEFREPQDFLWEQWIDLLTEARVCLRRRFDSLNHSREVYRSVLRSLDVIRAELKNGLNQIDVARVVGLSRSYFSQVFKETFGMSFNEYVRAYSIRNARKLLIRSSYPIYWIAEQSGFQDERYFSRVFRESTGLLPSEYRHRGTHQV</sequence>
<dbReference type="GO" id="GO:0000160">
    <property type="term" value="P:phosphorelay signal transduction system"/>
    <property type="evidence" value="ECO:0007669"/>
    <property type="project" value="InterPro"/>
</dbReference>
<dbReference type="PROSITE" id="PS01124">
    <property type="entry name" value="HTH_ARAC_FAMILY_2"/>
    <property type="match status" value="1"/>
</dbReference>
<dbReference type="InterPro" id="IPR009057">
    <property type="entry name" value="Homeodomain-like_sf"/>
</dbReference>
<keyword evidence="4" id="KW-0597">Phosphoprotein</keyword>
<keyword evidence="3" id="KW-0804">Transcription</keyword>
<keyword evidence="1" id="KW-0805">Transcription regulation</keyword>
<evidence type="ECO:0000259" key="6">
    <source>
        <dbReference type="PROSITE" id="PS50110"/>
    </source>
</evidence>
<dbReference type="EMBL" id="JACJVO010000028">
    <property type="protein sequence ID" value="MBB6733547.1"/>
    <property type="molecule type" value="Genomic_DNA"/>
</dbReference>
<evidence type="ECO:0000259" key="5">
    <source>
        <dbReference type="PROSITE" id="PS01124"/>
    </source>
</evidence>
<dbReference type="Proteomes" id="UP000564644">
    <property type="component" value="Unassembled WGS sequence"/>
</dbReference>
<dbReference type="GO" id="GO:0003700">
    <property type="term" value="F:DNA-binding transcription factor activity"/>
    <property type="evidence" value="ECO:0007669"/>
    <property type="project" value="InterPro"/>
</dbReference>
<comment type="caution">
    <text evidence="7">The sequence shown here is derived from an EMBL/GenBank/DDBJ whole genome shotgun (WGS) entry which is preliminary data.</text>
</comment>
<dbReference type="RefSeq" id="WP_185131213.1">
    <property type="nucleotide sequence ID" value="NZ_JACJVO010000028.1"/>
</dbReference>
<dbReference type="Gene3D" id="3.40.50.2300">
    <property type="match status" value="1"/>
</dbReference>
<dbReference type="PANTHER" id="PTHR43280:SF2">
    <property type="entry name" value="HTH-TYPE TRANSCRIPTIONAL REGULATOR EXSA"/>
    <property type="match status" value="1"/>
</dbReference>
<keyword evidence="2" id="KW-0238">DNA-binding</keyword>
<proteinExistence type="predicted"/>
<dbReference type="Gene3D" id="1.10.10.60">
    <property type="entry name" value="Homeodomain-like"/>
    <property type="match status" value="2"/>
</dbReference>
<dbReference type="PRINTS" id="PR00032">
    <property type="entry name" value="HTHARAC"/>
</dbReference>
<dbReference type="AlphaFoldDB" id="A0A7X0SP20"/>
<gene>
    <name evidence="7" type="ORF">H7C18_21715</name>
</gene>